<evidence type="ECO:0000313" key="2">
    <source>
        <dbReference type="EMBL" id="RSL43989.1"/>
    </source>
</evidence>
<evidence type="ECO:0000256" key="1">
    <source>
        <dbReference type="SAM" id="MobiDB-lite"/>
    </source>
</evidence>
<feature type="compositionally biased region" description="Low complexity" evidence="1">
    <location>
        <begin position="161"/>
        <end position="171"/>
    </location>
</feature>
<dbReference type="Proteomes" id="UP000288168">
    <property type="component" value="Unassembled WGS sequence"/>
</dbReference>
<comment type="caution">
    <text evidence="2">The sequence shown here is derived from an EMBL/GenBank/DDBJ whole genome shotgun (WGS) entry which is preliminary data.</text>
</comment>
<organism evidence="2 3">
    <name type="scientific">Fusarium duplospermum</name>
    <dbReference type="NCBI Taxonomy" id="1325734"/>
    <lineage>
        <taxon>Eukaryota</taxon>
        <taxon>Fungi</taxon>
        <taxon>Dikarya</taxon>
        <taxon>Ascomycota</taxon>
        <taxon>Pezizomycotina</taxon>
        <taxon>Sordariomycetes</taxon>
        <taxon>Hypocreomycetidae</taxon>
        <taxon>Hypocreales</taxon>
        <taxon>Nectriaceae</taxon>
        <taxon>Fusarium</taxon>
        <taxon>Fusarium solani species complex</taxon>
    </lineage>
</organism>
<dbReference type="STRING" id="1325734.A0A428NTA2"/>
<feature type="region of interest" description="Disordered" evidence="1">
    <location>
        <begin position="146"/>
        <end position="171"/>
    </location>
</feature>
<feature type="region of interest" description="Disordered" evidence="1">
    <location>
        <begin position="197"/>
        <end position="219"/>
    </location>
</feature>
<dbReference type="EMBL" id="NKCI01000305">
    <property type="protein sequence ID" value="RSL43989.1"/>
    <property type="molecule type" value="Genomic_DNA"/>
</dbReference>
<name>A0A428NTA2_9HYPO</name>
<dbReference type="AlphaFoldDB" id="A0A428NTA2"/>
<accession>A0A428NTA2</accession>
<proteinExistence type="predicted"/>
<protein>
    <submittedName>
        <fullName evidence="2">Uncharacterized protein</fullName>
    </submittedName>
</protein>
<reference evidence="2 3" key="1">
    <citation type="submission" date="2017-06" db="EMBL/GenBank/DDBJ databases">
        <title>Comparative genomic analysis of Ambrosia Fusariam Clade fungi.</title>
        <authorList>
            <person name="Stajich J.E."/>
            <person name="Carrillo J."/>
            <person name="Kijimoto T."/>
            <person name="Eskalen A."/>
            <person name="O'Donnell K."/>
            <person name="Kasson M."/>
        </authorList>
    </citation>
    <scope>NUCLEOTIDE SEQUENCE [LARGE SCALE GENOMIC DNA]</scope>
    <source>
        <strain evidence="2 3">NRRL62584</strain>
    </source>
</reference>
<keyword evidence="3" id="KW-1185">Reference proteome</keyword>
<evidence type="ECO:0000313" key="3">
    <source>
        <dbReference type="Proteomes" id="UP000288168"/>
    </source>
</evidence>
<sequence>MASAASKCLYNPIEFVAGLDLVTMRTVYPLSEPCTATIDFDDQDFLPITYTFKPIPCDGPELAQFSVPLNAPSGEAYITWRCASELMMCSRALITGGQSDRSLNNQVDRPNGQVICEGGSPEDPQTLATHSTTSSIYSTLTTITKRLTKPRSAPTDTLGGTETSDASATESTDTITADITATADTTAIADESITMDNTMSTEPPATATRETSVTADTTTPTSNAVAMETADTSTTLEVVILIMERLPDLTTLASAVETCRAMHNIFGMNSQLIVREILSKACDDVRHDRNPYQGVCWLIENLEFAVRRQFLPRSPVEDAFAVTWSLFSEMEVEEILYPIARQLAWTYDRPQDAIKFLKAVRHHQKPFILPPSRRSSPALLPVARSLHHFFQYTNDEAQRQLAAKDIMHLAELQGHHTTFLWITSNAARQSKRYMFTLFFPPQPPFILQSEPLTYGSNWPPWRLRMA</sequence>
<dbReference type="OrthoDB" id="5039214at2759"/>
<gene>
    <name evidence="2" type="ORF">CEP54_014871</name>
</gene>